<keyword evidence="1" id="KW-0732">Signal</keyword>
<dbReference type="Proteomes" id="UP000036471">
    <property type="component" value="Unassembled WGS sequence"/>
</dbReference>
<organism evidence="2 3">
    <name type="scientific">Methylobacterium indicum</name>
    <dbReference type="NCBI Taxonomy" id="1775910"/>
    <lineage>
        <taxon>Bacteria</taxon>
        <taxon>Pseudomonadati</taxon>
        <taxon>Pseudomonadota</taxon>
        <taxon>Alphaproteobacteria</taxon>
        <taxon>Hyphomicrobiales</taxon>
        <taxon>Methylobacteriaceae</taxon>
        <taxon>Methylobacterium</taxon>
    </lineage>
</organism>
<comment type="caution">
    <text evidence="2">The sequence shown here is derived from an EMBL/GenBank/DDBJ whole genome shotgun (WGS) entry which is preliminary data.</text>
</comment>
<feature type="chain" id="PRO_5046185895" description="Right handed beta helix domain-containing protein" evidence="1">
    <location>
        <begin position="20"/>
        <end position="582"/>
    </location>
</feature>
<dbReference type="InterPro" id="IPR011050">
    <property type="entry name" value="Pectin_lyase_fold/virulence"/>
</dbReference>
<gene>
    <name evidence="2" type="ORF">QR79_03235</name>
</gene>
<evidence type="ECO:0000313" key="3">
    <source>
        <dbReference type="Proteomes" id="UP000036471"/>
    </source>
</evidence>
<dbReference type="SMART" id="SM00710">
    <property type="entry name" value="PbH1"/>
    <property type="match status" value="6"/>
</dbReference>
<dbReference type="Gene3D" id="2.160.20.10">
    <property type="entry name" value="Single-stranded right-handed beta-helix, Pectin lyase-like"/>
    <property type="match status" value="1"/>
</dbReference>
<evidence type="ECO:0000313" key="2">
    <source>
        <dbReference type="EMBL" id="KMO26265.1"/>
    </source>
</evidence>
<evidence type="ECO:0000256" key="1">
    <source>
        <dbReference type="SAM" id="SignalP"/>
    </source>
</evidence>
<dbReference type="InterPro" id="IPR012334">
    <property type="entry name" value="Pectin_lyas_fold"/>
</dbReference>
<dbReference type="EMBL" id="JTHG01000024">
    <property type="protein sequence ID" value="KMO26265.1"/>
    <property type="molecule type" value="Genomic_DNA"/>
</dbReference>
<feature type="signal peptide" evidence="1">
    <location>
        <begin position="1"/>
        <end position="19"/>
    </location>
</feature>
<protein>
    <recommendedName>
        <fullName evidence="4">Right handed beta helix domain-containing protein</fullName>
    </recommendedName>
</protein>
<reference evidence="2 3" key="1">
    <citation type="submission" date="2014-11" db="EMBL/GenBank/DDBJ databases">
        <title>Comparative genomics of Methylobacterium species.</title>
        <authorList>
            <person name="Chaudhry V."/>
            <person name="Patil P.B."/>
        </authorList>
    </citation>
    <scope>NUCLEOTIDE SEQUENCE [LARGE SCALE GENOMIC DNA]</scope>
    <source>
        <strain evidence="2 3">SE3.6</strain>
    </source>
</reference>
<dbReference type="RefSeq" id="WP_048461013.1">
    <property type="nucleotide sequence ID" value="NZ_JTHG01000024.1"/>
</dbReference>
<dbReference type="InterPro" id="IPR006626">
    <property type="entry name" value="PbH1"/>
</dbReference>
<accession>A0ABR5HHY5</accession>
<dbReference type="SUPFAM" id="SSF51126">
    <property type="entry name" value="Pectin lyase-like"/>
    <property type="match status" value="1"/>
</dbReference>
<keyword evidence="3" id="KW-1185">Reference proteome</keyword>
<evidence type="ECO:0008006" key="4">
    <source>
        <dbReference type="Google" id="ProtNLM"/>
    </source>
</evidence>
<name>A0ABR5HHY5_9HYPH</name>
<proteinExistence type="predicted"/>
<sequence length="582" mass="60676">MMSRILAPLVLSSALVAPAAALEIKSDPRPGAIPSLTAPGEIAINRADGRLFWRMPDGSLGTSTLLNALPSGRRAVEQGQSDDQTVAAPLGADLPRKIGEWFGDRANVMAFAGSDLSTRFAKACASLPSTGGTIYLPKGMPQSNGALVCNGKPVSLKGDGPGVSQVVFTSAAAGAAGISLSPGDALRPITIDGLTLTTSVDQTAGNAAISLRYANALSNIFKGPRITNVEIAGVGNNSTYWGKGIDAYNIWGFDFHGIHVRGKDVGGATSFPDANMGAAISITGESGGGCSDGKISGVNVFFARYVGYVSGDCEGLHWTDNTGVAVDQGIVWPDAKGHPGFFISNNHFNTFSTAIVIYGAQQGFITSNLLYKWTGSSQDWRGIYLGAYVNGATTYYASDNIIRGNTLYGYAGGGAAGGAAIGVDATGGDGNTISGNRFYRMDWIFDFGNIATTNTVFDNNAVGTAQGWQKRVGLSTISRNNNPVQAGNDQWFIPLSGGGSVNVGAWFQRFFLAADGAAVTYTDFTNAEAGRQITIIGQNANSTIANNARIHLRGGVPFVTSQGSSLTLTYTGEYWQEIGRAQ</sequence>